<evidence type="ECO:0000256" key="1">
    <source>
        <dbReference type="ARBA" id="ARBA00004141"/>
    </source>
</evidence>
<evidence type="ECO:0000313" key="12">
    <source>
        <dbReference type="EMBL" id="KFZ28775.1"/>
    </source>
</evidence>
<name>A0A094IM54_9GAMM</name>
<organism evidence="12 13">
    <name type="scientific">Pseudidiomarina atlantica</name>
    <dbReference type="NCBI Taxonomy" id="1517416"/>
    <lineage>
        <taxon>Bacteria</taxon>
        <taxon>Pseudomonadati</taxon>
        <taxon>Pseudomonadota</taxon>
        <taxon>Gammaproteobacteria</taxon>
        <taxon>Alteromonadales</taxon>
        <taxon>Idiomarinaceae</taxon>
        <taxon>Pseudidiomarina</taxon>
    </lineage>
</organism>
<dbReference type="Proteomes" id="UP000053718">
    <property type="component" value="Unassembled WGS sequence"/>
</dbReference>
<dbReference type="InterPro" id="IPR036837">
    <property type="entry name" value="Cation_efflux_CTD_sf"/>
</dbReference>
<evidence type="ECO:0000256" key="2">
    <source>
        <dbReference type="ARBA" id="ARBA00008873"/>
    </source>
</evidence>
<evidence type="ECO:0000256" key="4">
    <source>
        <dbReference type="ARBA" id="ARBA00022692"/>
    </source>
</evidence>
<feature type="domain" description="Cation efflux protein transmembrane" evidence="10">
    <location>
        <begin position="26"/>
        <end position="209"/>
    </location>
</feature>
<dbReference type="InterPro" id="IPR027469">
    <property type="entry name" value="Cation_efflux_TMD_sf"/>
</dbReference>
<feature type="transmembrane region" description="Helical" evidence="9">
    <location>
        <begin position="187"/>
        <end position="205"/>
    </location>
</feature>
<keyword evidence="13" id="KW-1185">Reference proteome</keyword>
<evidence type="ECO:0000256" key="7">
    <source>
        <dbReference type="ARBA" id="ARBA00023065"/>
    </source>
</evidence>
<dbReference type="Pfam" id="PF01545">
    <property type="entry name" value="Cation_efflux"/>
    <property type="match status" value="1"/>
</dbReference>
<keyword evidence="8 9" id="KW-0472">Membrane</keyword>
<feature type="domain" description="Cation efflux protein cytoplasmic" evidence="11">
    <location>
        <begin position="216"/>
        <end position="263"/>
    </location>
</feature>
<accession>A0A094IM54</accession>
<keyword evidence="5" id="KW-0864">Zinc transport</keyword>
<evidence type="ECO:0000313" key="13">
    <source>
        <dbReference type="Proteomes" id="UP000053718"/>
    </source>
</evidence>
<proteinExistence type="inferred from homology"/>
<dbReference type="NCBIfam" id="TIGR01297">
    <property type="entry name" value="CDF"/>
    <property type="match status" value="1"/>
</dbReference>
<dbReference type="InterPro" id="IPR002524">
    <property type="entry name" value="Cation_efflux"/>
</dbReference>
<dbReference type="Pfam" id="PF16916">
    <property type="entry name" value="ZT_dimer"/>
    <property type="match status" value="1"/>
</dbReference>
<keyword evidence="7" id="KW-0406">Ion transport</keyword>
<sequence length="309" mass="34193">MGHHHHHGPHAHHHHSETSSRRIGMAFWLNFFFTIIEFIGGVLTNSTAIIADAVHDLGDSLSLGLAWILNKLGAKQATVGFTYGYKRFSLLGALINALVLLAGSTWVLFEAVPRLADPVMPNTEGMIYLAILGVVVNGYAAFKLSGGKTLNERVLNWHLLEDVLGWVAVLIGAIVMHFVYLPIIDPLLSIAFTAFILINVVRNLIETLKLFSQANPNPELFEKIETALKTVSGVANIHHLHLWSLDGESHVLTAHVELANDFESSSDYLSVKANINDALSQFQLYHTTIELEFLSESCRITEDAEHPQH</sequence>
<protein>
    <submittedName>
        <fullName evidence="12">Cobalt transporter</fullName>
    </submittedName>
</protein>
<evidence type="ECO:0000256" key="8">
    <source>
        <dbReference type="ARBA" id="ARBA00023136"/>
    </source>
</evidence>
<dbReference type="InterPro" id="IPR050681">
    <property type="entry name" value="CDF/SLC30A"/>
</dbReference>
<feature type="transmembrane region" description="Helical" evidence="9">
    <location>
        <begin position="23"/>
        <end position="43"/>
    </location>
</feature>
<dbReference type="EMBL" id="JPIN01000006">
    <property type="protein sequence ID" value="KFZ28775.1"/>
    <property type="molecule type" value="Genomic_DNA"/>
</dbReference>
<dbReference type="Gene3D" id="1.20.1510.10">
    <property type="entry name" value="Cation efflux protein transmembrane domain"/>
    <property type="match status" value="1"/>
</dbReference>
<comment type="similarity">
    <text evidence="2">Belongs to the cation diffusion facilitator (CDF) transporter (TC 2.A.4) family. SLC30A subfamily.</text>
</comment>
<evidence type="ECO:0000259" key="10">
    <source>
        <dbReference type="Pfam" id="PF01545"/>
    </source>
</evidence>
<dbReference type="PANTHER" id="PTHR11562">
    <property type="entry name" value="CATION EFFLUX PROTEIN/ ZINC TRANSPORTER"/>
    <property type="match status" value="1"/>
</dbReference>
<evidence type="ECO:0000256" key="5">
    <source>
        <dbReference type="ARBA" id="ARBA00022906"/>
    </source>
</evidence>
<gene>
    <name evidence="12" type="ORF">IDAT_06095</name>
</gene>
<comment type="subcellular location">
    <subcellularLocation>
        <location evidence="1">Membrane</location>
        <topology evidence="1">Multi-pass membrane protein</topology>
    </subcellularLocation>
</comment>
<keyword evidence="4 9" id="KW-0812">Transmembrane</keyword>
<dbReference type="GO" id="GO:0005886">
    <property type="term" value="C:plasma membrane"/>
    <property type="evidence" value="ECO:0007669"/>
    <property type="project" value="TreeGrafter"/>
</dbReference>
<dbReference type="OrthoDB" id="9809646at2"/>
<dbReference type="PANTHER" id="PTHR11562:SF17">
    <property type="entry name" value="RE54080P-RELATED"/>
    <property type="match status" value="1"/>
</dbReference>
<evidence type="ECO:0000259" key="11">
    <source>
        <dbReference type="Pfam" id="PF16916"/>
    </source>
</evidence>
<keyword evidence="3" id="KW-0813">Transport</keyword>
<feature type="transmembrane region" description="Helical" evidence="9">
    <location>
        <begin position="125"/>
        <end position="142"/>
    </location>
</feature>
<evidence type="ECO:0000256" key="9">
    <source>
        <dbReference type="SAM" id="Phobius"/>
    </source>
</evidence>
<dbReference type="eggNOG" id="COG1230">
    <property type="taxonomic scope" value="Bacteria"/>
</dbReference>
<comment type="caution">
    <text evidence="12">The sequence shown here is derived from an EMBL/GenBank/DDBJ whole genome shotgun (WGS) entry which is preliminary data.</text>
</comment>
<dbReference type="SUPFAM" id="SSF160240">
    <property type="entry name" value="Cation efflux protein cytoplasmic domain-like"/>
    <property type="match status" value="1"/>
</dbReference>
<evidence type="ECO:0000256" key="3">
    <source>
        <dbReference type="ARBA" id="ARBA00022448"/>
    </source>
</evidence>
<dbReference type="RefSeq" id="WP_034731927.1">
    <property type="nucleotide sequence ID" value="NZ_JPIN01000006.1"/>
</dbReference>
<feature type="transmembrane region" description="Helical" evidence="9">
    <location>
        <begin position="163"/>
        <end position="181"/>
    </location>
</feature>
<dbReference type="STRING" id="1517416.IDAT_06095"/>
<keyword evidence="5" id="KW-0862">Zinc</keyword>
<dbReference type="InterPro" id="IPR058533">
    <property type="entry name" value="Cation_efflux_TM"/>
</dbReference>
<reference evidence="12 13" key="1">
    <citation type="submission" date="2014-06" db="EMBL/GenBank/DDBJ databases">
        <title>Draft genome sequence of Idiomarina sp. MCCC 1A10513.</title>
        <authorList>
            <person name="Du J."/>
            <person name="Lai Q."/>
            <person name="Shao Z."/>
        </authorList>
    </citation>
    <scope>NUCLEOTIDE SEQUENCE [LARGE SCALE GENOMIC DNA]</scope>
    <source>
        <strain evidence="12 13">MCCC 1A10513</strain>
    </source>
</reference>
<dbReference type="SUPFAM" id="SSF161111">
    <property type="entry name" value="Cation efflux protein transmembrane domain-like"/>
    <property type="match status" value="1"/>
</dbReference>
<dbReference type="GO" id="GO:0005385">
    <property type="term" value="F:zinc ion transmembrane transporter activity"/>
    <property type="evidence" value="ECO:0007669"/>
    <property type="project" value="TreeGrafter"/>
</dbReference>
<dbReference type="InterPro" id="IPR027470">
    <property type="entry name" value="Cation_efflux_CTD"/>
</dbReference>
<feature type="transmembrane region" description="Helical" evidence="9">
    <location>
        <begin position="90"/>
        <end position="109"/>
    </location>
</feature>
<dbReference type="AlphaFoldDB" id="A0A094IM54"/>
<keyword evidence="6 9" id="KW-1133">Transmembrane helix</keyword>
<evidence type="ECO:0000256" key="6">
    <source>
        <dbReference type="ARBA" id="ARBA00022989"/>
    </source>
</evidence>